<organism evidence="1 2">
    <name type="scientific">Petromyzon marinus</name>
    <name type="common">Sea lamprey</name>
    <dbReference type="NCBI Taxonomy" id="7757"/>
    <lineage>
        <taxon>Eukaryota</taxon>
        <taxon>Metazoa</taxon>
        <taxon>Chordata</taxon>
        <taxon>Craniata</taxon>
        <taxon>Vertebrata</taxon>
        <taxon>Cyclostomata</taxon>
        <taxon>Hyperoartia</taxon>
        <taxon>Petromyzontiformes</taxon>
        <taxon>Petromyzontidae</taxon>
        <taxon>Petromyzon</taxon>
    </lineage>
</organism>
<dbReference type="InterPro" id="IPR027903">
    <property type="entry name" value="DUF4566"/>
</dbReference>
<proteinExistence type="predicted"/>
<name>A0AAJ7TYB6_PETMA</name>
<keyword evidence="1" id="KW-1185">Reference proteome</keyword>
<dbReference type="CTD" id="116951704"/>
<gene>
    <name evidence="2" type="primary">C43H6orf62</name>
</gene>
<dbReference type="RefSeq" id="XP_032826423.1">
    <property type="nucleotide sequence ID" value="XM_032970532.1"/>
</dbReference>
<dbReference type="GeneID" id="116951704"/>
<dbReference type="KEGG" id="pmrn:116951704"/>
<accession>A0AAJ7TYB6</accession>
<sequence length="230" mass="26995">MGDPQSRRHHALGRLRSQLRRKRESLADQFDFKMYIAFVFRDKRKRPALFEAGEVMPVMTNNYEELILKGVRQADYSLQSSLELLSKDVVQLHAPRYQSLRRDVIGNVQDMDFFLWPRKDIEKVVCLLFSRWKGSDDPYKLIQAEFEFDYQDYEQQLVRLLGQKDKAGLVVNNDTESMFLFVRRHGLPSQKGMTTSVFKLCSICLYLPQDQLTHWGVGSVDDHLKPYLPD</sequence>
<evidence type="ECO:0000313" key="1">
    <source>
        <dbReference type="Proteomes" id="UP001318040"/>
    </source>
</evidence>
<evidence type="ECO:0000313" key="2">
    <source>
        <dbReference type="RefSeq" id="XP_032826423.1"/>
    </source>
</evidence>
<reference evidence="2" key="1">
    <citation type="submission" date="2025-08" db="UniProtKB">
        <authorList>
            <consortium name="RefSeq"/>
        </authorList>
    </citation>
    <scope>IDENTIFICATION</scope>
    <source>
        <tissue evidence="2">Sperm</tissue>
    </source>
</reference>
<dbReference type="AlphaFoldDB" id="A0AAJ7TYB6"/>
<protein>
    <submittedName>
        <fullName evidence="2">Uncharacterized protein C6orf62 homolog</fullName>
    </submittedName>
</protein>
<dbReference type="Pfam" id="PF15130">
    <property type="entry name" value="DUF4566"/>
    <property type="match status" value="1"/>
</dbReference>
<dbReference type="Proteomes" id="UP001318040">
    <property type="component" value="Chromosome 43"/>
</dbReference>